<accession>A0A6A4WDS6</accession>
<evidence type="ECO:0000256" key="1">
    <source>
        <dbReference type="SAM" id="MobiDB-lite"/>
    </source>
</evidence>
<reference evidence="2 3" key="1">
    <citation type="submission" date="2019-07" db="EMBL/GenBank/DDBJ databases">
        <title>Draft genome assembly of a fouling barnacle, Amphibalanus amphitrite (Darwin, 1854): The first reference genome for Thecostraca.</title>
        <authorList>
            <person name="Kim W."/>
        </authorList>
    </citation>
    <scope>NUCLEOTIDE SEQUENCE [LARGE SCALE GENOMIC DNA]</scope>
    <source>
        <strain evidence="2">SNU_AA5</strain>
        <tissue evidence="2">Soma without cirri and trophi</tissue>
    </source>
</reference>
<proteinExistence type="predicted"/>
<comment type="caution">
    <text evidence="2">The sequence shown here is derived from an EMBL/GenBank/DDBJ whole genome shotgun (WGS) entry which is preliminary data.</text>
</comment>
<dbReference type="Proteomes" id="UP000440578">
    <property type="component" value="Unassembled WGS sequence"/>
</dbReference>
<name>A0A6A4WDS6_AMPAM</name>
<feature type="region of interest" description="Disordered" evidence="1">
    <location>
        <begin position="30"/>
        <end position="81"/>
    </location>
</feature>
<gene>
    <name evidence="2" type="ORF">FJT64_027308</name>
</gene>
<evidence type="ECO:0000313" key="2">
    <source>
        <dbReference type="EMBL" id="KAF0300131.1"/>
    </source>
</evidence>
<evidence type="ECO:0000313" key="3">
    <source>
        <dbReference type="Proteomes" id="UP000440578"/>
    </source>
</evidence>
<feature type="compositionally biased region" description="Low complexity" evidence="1">
    <location>
        <begin position="32"/>
        <end position="46"/>
    </location>
</feature>
<feature type="compositionally biased region" description="Basic residues" evidence="1">
    <location>
        <begin position="61"/>
        <end position="75"/>
    </location>
</feature>
<dbReference type="AlphaFoldDB" id="A0A6A4WDS6"/>
<organism evidence="2 3">
    <name type="scientific">Amphibalanus amphitrite</name>
    <name type="common">Striped barnacle</name>
    <name type="synonym">Balanus amphitrite</name>
    <dbReference type="NCBI Taxonomy" id="1232801"/>
    <lineage>
        <taxon>Eukaryota</taxon>
        <taxon>Metazoa</taxon>
        <taxon>Ecdysozoa</taxon>
        <taxon>Arthropoda</taxon>
        <taxon>Crustacea</taxon>
        <taxon>Multicrustacea</taxon>
        <taxon>Cirripedia</taxon>
        <taxon>Thoracica</taxon>
        <taxon>Thoracicalcarea</taxon>
        <taxon>Balanomorpha</taxon>
        <taxon>Balanoidea</taxon>
        <taxon>Balanidae</taxon>
        <taxon>Amphibalaninae</taxon>
        <taxon>Amphibalanus</taxon>
    </lineage>
</organism>
<protein>
    <submittedName>
        <fullName evidence="2">Uncharacterized protein</fullName>
    </submittedName>
</protein>
<feature type="region of interest" description="Disordered" evidence="1">
    <location>
        <begin position="113"/>
        <end position="157"/>
    </location>
</feature>
<dbReference type="EMBL" id="VIIS01001290">
    <property type="protein sequence ID" value="KAF0300131.1"/>
    <property type="molecule type" value="Genomic_DNA"/>
</dbReference>
<keyword evidence="3" id="KW-1185">Reference proteome</keyword>
<sequence length="166" mass="17981">MSTAAAATPATTSPSRGYTWWAGQTTCSTPLTRSTVSRGTRSGTSPTRDHQCRTVCTATERRRRRRRPPGPRTRSRAPAVCRRPQWRCTPPAWASPPHCSATARCRCRHRCSAARRPPAPRPCTGRPARSTLTSTVGEGGDRAPTAPPRPNGRAETARRCTCGSSC</sequence>